<comment type="caution">
    <text evidence="3">The sequence shown here is derived from an EMBL/GenBank/DDBJ whole genome shotgun (WGS) entry which is preliminary data.</text>
</comment>
<feature type="region of interest" description="Disordered" evidence="2">
    <location>
        <begin position="696"/>
        <end position="723"/>
    </location>
</feature>
<proteinExistence type="predicted"/>
<gene>
    <name evidence="3" type="ORF">Tci_041263</name>
</gene>
<dbReference type="EMBL" id="BKCJ010005908">
    <property type="protein sequence ID" value="GEU69285.1"/>
    <property type="molecule type" value="Genomic_DNA"/>
</dbReference>
<organism evidence="3">
    <name type="scientific">Tanacetum cinerariifolium</name>
    <name type="common">Dalmatian daisy</name>
    <name type="synonym">Chrysanthemum cinerariifolium</name>
    <dbReference type="NCBI Taxonomy" id="118510"/>
    <lineage>
        <taxon>Eukaryota</taxon>
        <taxon>Viridiplantae</taxon>
        <taxon>Streptophyta</taxon>
        <taxon>Embryophyta</taxon>
        <taxon>Tracheophyta</taxon>
        <taxon>Spermatophyta</taxon>
        <taxon>Magnoliopsida</taxon>
        <taxon>eudicotyledons</taxon>
        <taxon>Gunneridae</taxon>
        <taxon>Pentapetalae</taxon>
        <taxon>asterids</taxon>
        <taxon>campanulids</taxon>
        <taxon>Asterales</taxon>
        <taxon>Asteraceae</taxon>
        <taxon>Asteroideae</taxon>
        <taxon>Anthemideae</taxon>
        <taxon>Anthemidinae</taxon>
        <taxon>Tanacetum</taxon>
    </lineage>
</organism>
<name>A0A6L2MAH9_TANCI</name>
<keyword evidence="1" id="KW-0175">Coiled coil</keyword>
<feature type="coiled-coil region" evidence="1">
    <location>
        <begin position="558"/>
        <end position="589"/>
    </location>
</feature>
<evidence type="ECO:0000256" key="1">
    <source>
        <dbReference type="SAM" id="Coils"/>
    </source>
</evidence>
<feature type="region of interest" description="Disordered" evidence="2">
    <location>
        <begin position="738"/>
        <end position="775"/>
    </location>
</feature>
<dbReference type="AlphaFoldDB" id="A0A6L2MAH9"/>
<feature type="coiled-coil region" evidence="1">
    <location>
        <begin position="293"/>
        <end position="331"/>
    </location>
</feature>
<evidence type="ECO:0000313" key="3">
    <source>
        <dbReference type="EMBL" id="GEU69285.1"/>
    </source>
</evidence>
<reference evidence="3" key="1">
    <citation type="journal article" date="2019" name="Sci. Rep.">
        <title>Draft genome of Tanacetum cinerariifolium, the natural source of mosquito coil.</title>
        <authorList>
            <person name="Yamashiro T."/>
            <person name="Shiraishi A."/>
            <person name="Satake H."/>
            <person name="Nakayama K."/>
        </authorList>
    </citation>
    <scope>NUCLEOTIDE SEQUENCE</scope>
</reference>
<accession>A0A6L2MAH9</accession>
<feature type="compositionally biased region" description="Polar residues" evidence="2">
    <location>
        <begin position="738"/>
        <end position="763"/>
    </location>
</feature>
<feature type="compositionally biased region" description="Polar residues" evidence="2">
    <location>
        <begin position="708"/>
        <end position="723"/>
    </location>
</feature>
<evidence type="ECO:0000256" key="2">
    <source>
        <dbReference type="SAM" id="MobiDB-lite"/>
    </source>
</evidence>
<protein>
    <submittedName>
        <fullName evidence="3">Uncharacterized protein</fullName>
    </submittedName>
</protein>
<sequence>MSYNSLVQFEPHVLASKAKKSAKNHDPLALIAHFNSSSSQSRANSSYSLQPYYATHPSSVVDYEYEYQGELQRDSQADKLTTAMMLLARAVTQKFFTPTNNRLRTSSNTKNQAVIQDGRVDIQTKNAGYGGNGNKNIGRQSRNQAFNLGNGNNDIHYARDCQKTRVRDAKYFRKQMLSAMKNEAGSNLNNEENDFMLDTSYGEETMEELTVAVMLMAQIQPADGIAETVPSYDAKALHLRFMNKCVMRNHKTIIQTSDDDQIDSNTIFDDPYVKNNGGTSVHDSNDHDEYHKIKMLAYDVQREDENKKRLNNELKKQKMLLQKELETCERLAKKAFKEQENRYLEDICDFEEKLSSHDRIVYKMGQSVQTIHMLGKTPTKVYDPFLKAGLSYKDPEHLKKAIAAQQKMYDGEKLHSTKLVIDLPDSGKTLEEAKKSRLKMRNKIVQFNYAKLNALYETFIPQKDFFIEQTYFSIPSTSTSTNGSESKAVTSDSPIPKMLKESKLLKMFDTLGMAINGLRTRINNTLLKDRQRRWMFDSQNYSREFYKTDVILMSAYLSKNLQELKEELIEEVQEMLSILNDENVLLKTQAESIVQERENVKLECQKLFNSIKSTQTQHKKELDELIEHVNQKTYAYVDVHAQNQDLLITISELKNKLKTVDKGKNVNTKFDKSEASGTLLCVTSLPKNIAIKAKKVSNSKVNTDRSKPVTSQNTPTNEQGQTQNENVLIRGMYRITKTATQTPDSKTNINVSNSTCVESSNSVRRQKSKDTKSKNRVLKNTNAKSLTAHIQKMLCSVSIAFNKCETMN</sequence>